<evidence type="ECO:0008006" key="4">
    <source>
        <dbReference type="Google" id="ProtNLM"/>
    </source>
</evidence>
<keyword evidence="1" id="KW-1133">Transmembrane helix</keyword>
<dbReference type="EMBL" id="UAVU01000003">
    <property type="protein sequence ID" value="SQA98485.1"/>
    <property type="molecule type" value="Genomic_DNA"/>
</dbReference>
<accession>A0A2X2TGK1</accession>
<reference evidence="2 3" key="1">
    <citation type="submission" date="2018-06" db="EMBL/GenBank/DDBJ databases">
        <authorList>
            <consortium name="Pathogen Informatics"/>
            <person name="Doyle S."/>
        </authorList>
    </citation>
    <scope>NUCLEOTIDE SEQUENCE [LARGE SCALE GENOMIC DNA]</scope>
    <source>
        <strain evidence="2 3">NCTC12120</strain>
    </source>
</reference>
<name>A0A2X2TGK1_9ENTR</name>
<feature type="transmembrane region" description="Helical" evidence="1">
    <location>
        <begin position="135"/>
        <end position="159"/>
    </location>
</feature>
<dbReference type="Proteomes" id="UP000251197">
    <property type="component" value="Unassembled WGS sequence"/>
</dbReference>
<proteinExistence type="predicted"/>
<dbReference type="AlphaFoldDB" id="A0A2X2TGK1"/>
<feature type="transmembrane region" description="Helical" evidence="1">
    <location>
        <begin position="105"/>
        <end position="123"/>
    </location>
</feature>
<evidence type="ECO:0000313" key="2">
    <source>
        <dbReference type="EMBL" id="SQA98485.1"/>
    </source>
</evidence>
<gene>
    <name evidence="2" type="ORF">NCTC12120_02372</name>
</gene>
<feature type="transmembrane region" description="Helical" evidence="1">
    <location>
        <begin position="179"/>
        <end position="199"/>
    </location>
</feature>
<keyword evidence="1" id="KW-0472">Membrane</keyword>
<organism evidence="2 3">
    <name type="scientific">Cedecea neteri</name>
    <dbReference type="NCBI Taxonomy" id="158822"/>
    <lineage>
        <taxon>Bacteria</taxon>
        <taxon>Pseudomonadati</taxon>
        <taxon>Pseudomonadota</taxon>
        <taxon>Gammaproteobacteria</taxon>
        <taxon>Enterobacterales</taxon>
        <taxon>Enterobacteriaceae</taxon>
        <taxon>Cedecea</taxon>
    </lineage>
</organism>
<evidence type="ECO:0000256" key="1">
    <source>
        <dbReference type="SAM" id="Phobius"/>
    </source>
</evidence>
<feature type="transmembrane region" description="Helical" evidence="1">
    <location>
        <begin position="74"/>
        <end position="93"/>
    </location>
</feature>
<feature type="transmembrane region" description="Helical" evidence="1">
    <location>
        <begin position="44"/>
        <end position="62"/>
    </location>
</feature>
<keyword evidence="1" id="KW-0812">Transmembrane</keyword>
<evidence type="ECO:0000313" key="3">
    <source>
        <dbReference type="Proteomes" id="UP000251197"/>
    </source>
</evidence>
<sequence>MFSSANVQRYKNKYTVCLLLLSFLILCFIWPVQSNILPANRNFIIYLSVILTLFLYSKKKYIQYELDQGGRYGIYLLVAFLVFTLVNGFFVAPKSLRNGQKLGKGNIYGLDYCSLLAVFISICSYHFKGFNKNKLFSYVILSSLIIVFIQLLQFLYFYLKTGELLWGETWSVPSRTEMSFQINLVTGLLLAEIACRVFLHRQFLIFKTWLITTAIILCFICSVIIKNPLGNCWDDW</sequence>
<protein>
    <recommendedName>
        <fullName evidence="4">Lipid A core - O-antigen ligase and related enzymes</fullName>
    </recommendedName>
</protein>
<feature type="transmembrane region" description="Helical" evidence="1">
    <location>
        <begin position="206"/>
        <end position="225"/>
    </location>
</feature>